<evidence type="ECO:0000256" key="2">
    <source>
        <dbReference type="SAM" id="MobiDB-lite"/>
    </source>
</evidence>
<dbReference type="CDD" id="cd16936">
    <property type="entry name" value="HATPase_RsbW-like"/>
    <property type="match status" value="1"/>
</dbReference>
<evidence type="ECO:0000256" key="1">
    <source>
        <dbReference type="ARBA" id="ARBA00022527"/>
    </source>
</evidence>
<name>A0ABQ3Y7B9_9ACTN</name>
<dbReference type="SUPFAM" id="SSF55874">
    <property type="entry name" value="ATPase domain of HSP90 chaperone/DNA topoisomerase II/histidine kinase"/>
    <property type="match status" value="1"/>
</dbReference>
<proteinExistence type="predicted"/>
<dbReference type="PANTHER" id="PTHR35526">
    <property type="entry name" value="ANTI-SIGMA-F FACTOR RSBW-RELATED"/>
    <property type="match status" value="1"/>
</dbReference>
<protein>
    <submittedName>
        <fullName evidence="4">ATP-binding protein</fullName>
    </submittedName>
</protein>
<keyword evidence="4" id="KW-0547">Nucleotide-binding</keyword>
<dbReference type="InterPro" id="IPR036890">
    <property type="entry name" value="HATPase_C_sf"/>
</dbReference>
<dbReference type="Gene3D" id="3.30.565.10">
    <property type="entry name" value="Histidine kinase-like ATPase, C-terminal domain"/>
    <property type="match status" value="1"/>
</dbReference>
<dbReference type="Pfam" id="PF13581">
    <property type="entry name" value="HATPase_c_2"/>
    <property type="match status" value="1"/>
</dbReference>
<feature type="compositionally biased region" description="Low complexity" evidence="2">
    <location>
        <begin position="80"/>
        <end position="93"/>
    </location>
</feature>
<keyword evidence="1" id="KW-0418">Kinase</keyword>
<dbReference type="Proteomes" id="UP000609879">
    <property type="component" value="Unassembled WGS sequence"/>
</dbReference>
<sequence length="128" mass="13847">MTVRLALPREAGSVPAVRRLLRSALAILHVDRHDSDDLEIAITEACSNVVRHASGADTFEVCLDVADDRCSIDVRDDGPGFDPDASDAPSSSSEHGRGLMLIKALGENVRMHSVPRRGSLIHFEKSFA</sequence>
<accession>A0ABQ3Y7B9</accession>
<dbReference type="PANTHER" id="PTHR35526:SF3">
    <property type="entry name" value="ANTI-SIGMA-F FACTOR RSBW"/>
    <property type="match status" value="1"/>
</dbReference>
<keyword evidence="4" id="KW-0067">ATP-binding</keyword>
<organism evidence="4 5">
    <name type="scientific">Paractinoplanes deccanensis</name>
    <dbReference type="NCBI Taxonomy" id="113561"/>
    <lineage>
        <taxon>Bacteria</taxon>
        <taxon>Bacillati</taxon>
        <taxon>Actinomycetota</taxon>
        <taxon>Actinomycetes</taxon>
        <taxon>Micromonosporales</taxon>
        <taxon>Micromonosporaceae</taxon>
        <taxon>Paractinoplanes</taxon>
    </lineage>
</organism>
<reference evidence="4 5" key="1">
    <citation type="submission" date="2021-01" db="EMBL/GenBank/DDBJ databases">
        <title>Whole genome shotgun sequence of Actinoplanes deccanensis NBRC 13994.</title>
        <authorList>
            <person name="Komaki H."/>
            <person name="Tamura T."/>
        </authorList>
    </citation>
    <scope>NUCLEOTIDE SEQUENCE [LARGE SCALE GENOMIC DNA]</scope>
    <source>
        <strain evidence="4 5">NBRC 13994</strain>
    </source>
</reference>
<keyword evidence="1" id="KW-0808">Transferase</keyword>
<evidence type="ECO:0000313" key="4">
    <source>
        <dbReference type="EMBL" id="GID75896.1"/>
    </source>
</evidence>
<evidence type="ECO:0000313" key="5">
    <source>
        <dbReference type="Proteomes" id="UP000609879"/>
    </source>
</evidence>
<gene>
    <name evidence="4" type="ORF">Ade02nite_45370</name>
</gene>
<feature type="domain" description="Histidine kinase/HSP90-like ATPase" evidence="3">
    <location>
        <begin position="8"/>
        <end position="116"/>
    </location>
</feature>
<feature type="region of interest" description="Disordered" evidence="2">
    <location>
        <begin position="76"/>
        <end position="96"/>
    </location>
</feature>
<dbReference type="InterPro" id="IPR050267">
    <property type="entry name" value="Anti-sigma-factor_SerPK"/>
</dbReference>
<dbReference type="InterPro" id="IPR003594">
    <property type="entry name" value="HATPase_dom"/>
</dbReference>
<evidence type="ECO:0000259" key="3">
    <source>
        <dbReference type="Pfam" id="PF13581"/>
    </source>
</evidence>
<keyword evidence="5" id="KW-1185">Reference proteome</keyword>
<dbReference type="EMBL" id="BOMI01000087">
    <property type="protein sequence ID" value="GID75896.1"/>
    <property type="molecule type" value="Genomic_DNA"/>
</dbReference>
<dbReference type="GO" id="GO:0005524">
    <property type="term" value="F:ATP binding"/>
    <property type="evidence" value="ECO:0007669"/>
    <property type="project" value="UniProtKB-KW"/>
</dbReference>
<keyword evidence="1" id="KW-0723">Serine/threonine-protein kinase</keyword>
<comment type="caution">
    <text evidence="4">The sequence shown here is derived from an EMBL/GenBank/DDBJ whole genome shotgun (WGS) entry which is preliminary data.</text>
</comment>